<dbReference type="PANTHER" id="PTHR30560">
    <property type="entry name" value="TRIGGER FACTOR CHAPERONE AND PEPTIDYL-PROLYL CIS/TRANS ISOMERASE"/>
    <property type="match status" value="1"/>
</dbReference>
<dbReference type="Gene3D" id="3.10.50.40">
    <property type="match status" value="1"/>
</dbReference>
<evidence type="ECO:0000259" key="11">
    <source>
        <dbReference type="Pfam" id="PF00254"/>
    </source>
</evidence>
<accession>A0A0K1PAU7</accession>
<dbReference type="Pfam" id="PF00254">
    <property type="entry name" value="FKBP_C"/>
    <property type="match status" value="1"/>
</dbReference>
<evidence type="ECO:0000256" key="10">
    <source>
        <dbReference type="SAM" id="Coils"/>
    </source>
</evidence>
<evidence type="ECO:0000313" key="14">
    <source>
        <dbReference type="EMBL" id="AKU90224.1"/>
    </source>
</evidence>
<dbReference type="SUPFAM" id="SSF102735">
    <property type="entry name" value="Trigger factor ribosome-binding domain"/>
    <property type="match status" value="1"/>
</dbReference>
<dbReference type="RefSeq" id="WP_050724701.1">
    <property type="nucleotide sequence ID" value="NZ_CP012332.1"/>
</dbReference>
<dbReference type="GO" id="GO:0051301">
    <property type="term" value="P:cell division"/>
    <property type="evidence" value="ECO:0007669"/>
    <property type="project" value="UniProtKB-KW"/>
</dbReference>
<dbReference type="Proteomes" id="UP000055590">
    <property type="component" value="Chromosome"/>
</dbReference>
<name>A0A0K1PAU7_9BACT</name>
<dbReference type="GO" id="GO:0015031">
    <property type="term" value="P:protein transport"/>
    <property type="evidence" value="ECO:0007669"/>
    <property type="project" value="UniProtKB-UniRule"/>
</dbReference>
<dbReference type="GO" id="GO:0044183">
    <property type="term" value="F:protein folding chaperone"/>
    <property type="evidence" value="ECO:0007669"/>
    <property type="project" value="TreeGrafter"/>
</dbReference>
<dbReference type="InterPro" id="IPR036611">
    <property type="entry name" value="Trigger_fac_ribosome-bd_sf"/>
</dbReference>
<feature type="domain" description="Trigger factor ribosome-binding bacterial" evidence="12">
    <location>
        <begin position="1"/>
        <end position="144"/>
    </location>
</feature>
<dbReference type="STRING" id="1391653.AKJ08_0611"/>
<evidence type="ECO:0000256" key="5">
    <source>
        <dbReference type="ARBA" id="ARBA00023110"/>
    </source>
</evidence>
<dbReference type="KEGG" id="vin:AKJ08_0611"/>
<comment type="catalytic activity">
    <reaction evidence="1 9">
        <text>[protein]-peptidylproline (omega=180) = [protein]-peptidylproline (omega=0)</text>
        <dbReference type="Rhea" id="RHEA:16237"/>
        <dbReference type="Rhea" id="RHEA-COMP:10747"/>
        <dbReference type="Rhea" id="RHEA-COMP:10748"/>
        <dbReference type="ChEBI" id="CHEBI:83833"/>
        <dbReference type="ChEBI" id="CHEBI:83834"/>
        <dbReference type="EC" id="5.2.1.8"/>
    </reaction>
</comment>
<dbReference type="Gene3D" id="1.10.3120.10">
    <property type="entry name" value="Trigger factor, C-terminal domain"/>
    <property type="match status" value="1"/>
</dbReference>
<dbReference type="GO" id="GO:0043022">
    <property type="term" value="F:ribosome binding"/>
    <property type="evidence" value="ECO:0007669"/>
    <property type="project" value="TreeGrafter"/>
</dbReference>
<dbReference type="GO" id="GO:0043335">
    <property type="term" value="P:protein unfolding"/>
    <property type="evidence" value="ECO:0007669"/>
    <property type="project" value="TreeGrafter"/>
</dbReference>
<dbReference type="InterPro" id="IPR046357">
    <property type="entry name" value="PPIase_dom_sf"/>
</dbReference>
<dbReference type="InterPro" id="IPR027304">
    <property type="entry name" value="Trigger_fact/SurA_dom_sf"/>
</dbReference>
<comment type="function">
    <text evidence="9">Involved in protein export. Acts as a chaperone by maintaining the newly synthesized protein in an open conformation. Functions as a peptidyl-prolyl cis-trans isomerase.</text>
</comment>
<dbReference type="InterPro" id="IPR008880">
    <property type="entry name" value="Trigger_fac_C"/>
</dbReference>
<dbReference type="Gene3D" id="3.30.70.1050">
    <property type="entry name" value="Trigger factor ribosome-binding domain"/>
    <property type="match status" value="1"/>
</dbReference>
<evidence type="ECO:0000313" key="15">
    <source>
        <dbReference type="Proteomes" id="UP000055590"/>
    </source>
</evidence>
<dbReference type="NCBIfam" id="TIGR00115">
    <property type="entry name" value="tig"/>
    <property type="match status" value="1"/>
</dbReference>
<dbReference type="SUPFAM" id="SSF109998">
    <property type="entry name" value="Triger factor/SurA peptide-binding domain-like"/>
    <property type="match status" value="1"/>
</dbReference>
<dbReference type="PATRIC" id="fig|1391653.3.peg.629"/>
<evidence type="ECO:0000256" key="2">
    <source>
        <dbReference type="ARBA" id="ARBA00005464"/>
    </source>
</evidence>
<comment type="similarity">
    <text evidence="2 9">Belongs to the FKBP-type PPIase family. Tig subfamily.</text>
</comment>
<reference evidence="14 15" key="1">
    <citation type="submission" date="2015-08" db="EMBL/GenBank/DDBJ databases">
        <authorList>
            <person name="Babu N.S."/>
            <person name="Beckwith C.J."/>
            <person name="Beseler K.G."/>
            <person name="Brison A."/>
            <person name="Carone J.V."/>
            <person name="Caskin T.P."/>
            <person name="Diamond M."/>
            <person name="Durham M.E."/>
            <person name="Foxe J.M."/>
            <person name="Go M."/>
            <person name="Henderson B.A."/>
            <person name="Jones I.B."/>
            <person name="McGettigan J.A."/>
            <person name="Micheletti S.J."/>
            <person name="Nasrallah M.E."/>
            <person name="Ortiz D."/>
            <person name="Piller C.R."/>
            <person name="Privatt S.R."/>
            <person name="Schneider S.L."/>
            <person name="Sharp S."/>
            <person name="Smith T.C."/>
            <person name="Stanton J.D."/>
            <person name="Ullery H.E."/>
            <person name="Wilson R.J."/>
            <person name="Serrano M.G."/>
            <person name="Buck G."/>
            <person name="Lee V."/>
            <person name="Wang Y."/>
            <person name="Carvalho R."/>
            <person name="Voegtly L."/>
            <person name="Shi R."/>
            <person name="Duckworth R."/>
            <person name="Johnson A."/>
            <person name="Loviza R."/>
            <person name="Walstead R."/>
            <person name="Shah Z."/>
            <person name="Kiflezghi M."/>
            <person name="Wade K."/>
            <person name="Ball S.L."/>
            <person name="Bradley K.W."/>
            <person name="Asai D.J."/>
            <person name="Bowman C.A."/>
            <person name="Russell D.A."/>
            <person name="Pope W.H."/>
            <person name="Jacobs-Sera D."/>
            <person name="Hendrix R.W."/>
            <person name="Hatfull G.F."/>
        </authorList>
    </citation>
    <scope>NUCLEOTIDE SEQUENCE [LARGE SCALE GENOMIC DNA]</scope>
    <source>
        <strain evidence="14 15">DSM 27710</strain>
    </source>
</reference>
<dbReference type="GO" id="GO:0005737">
    <property type="term" value="C:cytoplasm"/>
    <property type="evidence" value="ECO:0007669"/>
    <property type="project" value="UniProtKB-SubCell"/>
</dbReference>
<evidence type="ECO:0000256" key="8">
    <source>
        <dbReference type="ARBA" id="ARBA00029986"/>
    </source>
</evidence>
<keyword evidence="7 9" id="KW-0413">Isomerase</keyword>
<sequence>MKVNVESLSPIEIKVSVQVEADRVATEIERAYKGLSRQVKIPGFRAGKVPRRILETRYKDEVEQDVARKLIDTTFREAVDQHDLFPVASPVVSSDRLEPGKDFHYEARVEVKPEVTAKDYKGLEIAKAKAEVTEAMVDDELERIREQLAQFVPVEDRTTATTGDYAVIDYLGTHDGKEIEGGKGQDITVKVDAGTLLEGCAPEIAGVAVGETAETTVEFPPDYPVESVRGTAAKFAITLKSLKKREVPALDDELAKDLGGEAKTLAELKAKIREGFEKSEKARAERVDREALLKALVAKNPIEVPKGMVDRAIDQMIQGTAERLQRQGVDIRKLQLDVRKLREDLREEATTRVKSALLIEAVGKQESLTVGDDELEAEYTRMSEELDIPVAKVRAHFAGSAAERSGLKQKLLEDKTVALIERESKVSG</sequence>
<proteinExistence type="inferred from homology"/>
<keyword evidence="9" id="KW-0131">Cell cycle</keyword>
<dbReference type="HAMAP" id="MF_00303">
    <property type="entry name" value="Trigger_factor_Tig"/>
    <property type="match status" value="1"/>
</dbReference>
<keyword evidence="9 14" id="KW-0132">Cell division</keyword>
<keyword evidence="5 9" id="KW-0697">Rotamase</keyword>
<evidence type="ECO:0000256" key="7">
    <source>
        <dbReference type="ARBA" id="ARBA00023235"/>
    </source>
</evidence>
<dbReference type="EC" id="5.2.1.8" evidence="3 9"/>
<dbReference type="InterPro" id="IPR001179">
    <property type="entry name" value="PPIase_FKBP_dom"/>
</dbReference>
<evidence type="ECO:0000259" key="12">
    <source>
        <dbReference type="Pfam" id="PF05697"/>
    </source>
</evidence>
<comment type="domain">
    <text evidence="9">Consists of 3 domains; the N-terminus binds the ribosome, the middle domain has PPIase activity, while the C-terminus has intrinsic chaperone activity on its own.</text>
</comment>
<feature type="coiled-coil region" evidence="10">
    <location>
        <begin position="324"/>
        <end position="351"/>
    </location>
</feature>
<comment type="subcellular location">
    <subcellularLocation>
        <location evidence="9">Cytoplasm</location>
    </subcellularLocation>
    <text evidence="9">About half TF is bound to the ribosome near the polypeptide exit tunnel while the other half is free in the cytoplasm.</text>
</comment>
<dbReference type="AlphaFoldDB" id="A0A0K1PAU7"/>
<evidence type="ECO:0000256" key="6">
    <source>
        <dbReference type="ARBA" id="ARBA00023186"/>
    </source>
</evidence>
<evidence type="ECO:0000256" key="3">
    <source>
        <dbReference type="ARBA" id="ARBA00013194"/>
    </source>
</evidence>
<protein>
    <recommendedName>
        <fullName evidence="4 9">Trigger factor</fullName>
        <shortName evidence="9">TF</shortName>
        <ecNumber evidence="3 9">5.2.1.8</ecNumber>
    </recommendedName>
    <alternativeName>
        <fullName evidence="8 9">PPIase</fullName>
    </alternativeName>
</protein>
<dbReference type="GO" id="GO:0051083">
    <property type="term" value="P:'de novo' cotranslational protein folding"/>
    <property type="evidence" value="ECO:0007669"/>
    <property type="project" value="TreeGrafter"/>
</dbReference>
<organism evidence="14 15">
    <name type="scientific">Vulgatibacter incomptus</name>
    <dbReference type="NCBI Taxonomy" id="1391653"/>
    <lineage>
        <taxon>Bacteria</taxon>
        <taxon>Pseudomonadati</taxon>
        <taxon>Myxococcota</taxon>
        <taxon>Myxococcia</taxon>
        <taxon>Myxococcales</taxon>
        <taxon>Cystobacterineae</taxon>
        <taxon>Vulgatibacteraceae</taxon>
        <taxon>Vulgatibacter</taxon>
    </lineage>
</organism>
<evidence type="ECO:0000256" key="1">
    <source>
        <dbReference type="ARBA" id="ARBA00000971"/>
    </source>
</evidence>
<keyword evidence="9" id="KW-0963">Cytoplasm</keyword>
<dbReference type="PANTHER" id="PTHR30560:SF3">
    <property type="entry name" value="TRIGGER FACTOR-LIKE PROTEIN TIG, CHLOROPLASTIC"/>
    <property type="match status" value="1"/>
</dbReference>
<dbReference type="InterPro" id="IPR037041">
    <property type="entry name" value="Trigger_fac_C_sf"/>
</dbReference>
<dbReference type="SUPFAM" id="SSF54534">
    <property type="entry name" value="FKBP-like"/>
    <property type="match status" value="1"/>
</dbReference>
<keyword evidence="15" id="KW-1185">Reference proteome</keyword>
<gene>
    <name evidence="9" type="primary">tig</name>
    <name evidence="14" type="ORF">AKJ08_0611</name>
</gene>
<evidence type="ECO:0000259" key="13">
    <source>
        <dbReference type="Pfam" id="PF05698"/>
    </source>
</evidence>
<evidence type="ECO:0000256" key="4">
    <source>
        <dbReference type="ARBA" id="ARBA00016902"/>
    </source>
</evidence>
<feature type="domain" description="PPIase FKBP-type" evidence="11">
    <location>
        <begin position="158"/>
        <end position="239"/>
    </location>
</feature>
<keyword evidence="6 9" id="KW-0143">Chaperone</keyword>
<keyword evidence="10" id="KW-0175">Coiled coil</keyword>
<evidence type="ECO:0000256" key="9">
    <source>
        <dbReference type="HAMAP-Rule" id="MF_00303"/>
    </source>
</evidence>
<feature type="domain" description="Trigger factor C-terminal" evidence="13">
    <location>
        <begin position="264"/>
        <end position="420"/>
    </location>
</feature>
<dbReference type="InterPro" id="IPR005215">
    <property type="entry name" value="Trig_fac"/>
</dbReference>
<dbReference type="Pfam" id="PF05697">
    <property type="entry name" value="Trigger_N"/>
    <property type="match status" value="1"/>
</dbReference>
<dbReference type="OrthoDB" id="9767721at2"/>
<dbReference type="Pfam" id="PF05698">
    <property type="entry name" value="Trigger_C"/>
    <property type="match status" value="1"/>
</dbReference>
<dbReference type="EMBL" id="CP012332">
    <property type="protein sequence ID" value="AKU90224.1"/>
    <property type="molecule type" value="Genomic_DNA"/>
</dbReference>
<dbReference type="InterPro" id="IPR008881">
    <property type="entry name" value="Trigger_fac_ribosome-bd_bac"/>
</dbReference>
<dbReference type="GO" id="GO:0003755">
    <property type="term" value="F:peptidyl-prolyl cis-trans isomerase activity"/>
    <property type="evidence" value="ECO:0007669"/>
    <property type="project" value="UniProtKB-UniRule"/>
</dbReference>
<dbReference type="PIRSF" id="PIRSF003095">
    <property type="entry name" value="Trigger_factor"/>
    <property type="match status" value="1"/>
</dbReference>